<gene>
    <name evidence="1" type="ORF">XYLVIOL_LOCUS5602</name>
</gene>
<accession>A0ABP1NNG4</accession>
<protein>
    <submittedName>
        <fullName evidence="1">Uncharacterized protein</fullName>
    </submittedName>
</protein>
<dbReference type="EMBL" id="CAXAJV020001292">
    <property type="protein sequence ID" value="CAL7942553.1"/>
    <property type="molecule type" value="Genomic_DNA"/>
</dbReference>
<comment type="caution">
    <text evidence="1">The sequence shown here is derived from an EMBL/GenBank/DDBJ whole genome shotgun (WGS) entry which is preliminary data.</text>
</comment>
<organism evidence="1 2">
    <name type="scientific">Xylocopa violacea</name>
    <name type="common">Violet carpenter bee</name>
    <name type="synonym">Apis violacea</name>
    <dbReference type="NCBI Taxonomy" id="135666"/>
    <lineage>
        <taxon>Eukaryota</taxon>
        <taxon>Metazoa</taxon>
        <taxon>Ecdysozoa</taxon>
        <taxon>Arthropoda</taxon>
        <taxon>Hexapoda</taxon>
        <taxon>Insecta</taxon>
        <taxon>Pterygota</taxon>
        <taxon>Neoptera</taxon>
        <taxon>Endopterygota</taxon>
        <taxon>Hymenoptera</taxon>
        <taxon>Apocrita</taxon>
        <taxon>Aculeata</taxon>
        <taxon>Apoidea</taxon>
        <taxon>Anthophila</taxon>
        <taxon>Apidae</taxon>
        <taxon>Xylocopa</taxon>
        <taxon>Xylocopa</taxon>
    </lineage>
</organism>
<name>A0ABP1NNG4_XYLVO</name>
<sequence>MEASLITYFHLNNTRETSKLVNKNRNFNVLFFPFHLFCNSGKNTSMEASSSKTPLEQKETVHFRPVEETLDLVFKILEIILMQQQNKKHIMKMN</sequence>
<reference evidence="1 2" key="1">
    <citation type="submission" date="2024-08" db="EMBL/GenBank/DDBJ databases">
        <authorList>
            <person name="Will J Nash"/>
            <person name="Angela Man"/>
            <person name="Seanna McTaggart"/>
            <person name="Kendall Baker"/>
            <person name="Tom Barker"/>
            <person name="Leah Catchpole"/>
            <person name="Alex Durrant"/>
            <person name="Karim Gharbi"/>
            <person name="Naomi Irish"/>
            <person name="Gemy Kaithakottil"/>
            <person name="Debby Ku"/>
            <person name="Aaliyah Providence"/>
            <person name="Felix Shaw"/>
            <person name="David Swarbreck"/>
            <person name="Chris Watkins"/>
            <person name="Ann M. McCartney"/>
            <person name="Giulio Formenti"/>
            <person name="Alice Mouton"/>
            <person name="Noel Vella"/>
            <person name="Bjorn M von Reumont"/>
            <person name="Adriana Vella"/>
            <person name="Wilfried Haerty"/>
        </authorList>
    </citation>
    <scope>NUCLEOTIDE SEQUENCE [LARGE SCALE GENOMIC DNA]</scope>
</reference>
<evidence type="ECO:0000313" key="2">
    <source>
        <dbReference type="Proteomes" id="UP001642520"/>
    </source>
</evidence>
<evidence type="ECO:0000313" key="1">
    <source>
        <dbReference type="EMBL" id="CAL7942553.1"/>
    </source>
</evidence>
<keyword evidence="2" id="KW-1185">Reference proteome</keyword>
<proteinExistence type="predicted"/>
<dbReference type="Proteomes" id="UP001642520">
    <property type="component" value="Unassembled WGS sequence"/>
</dbReference>